<organism evidence="2 3">
    <name type="scientific">Emticicia aquatica</name>
    <dbReference type="NCBI Taxonomy" id="1681835"/>
    <lineage>
        <taxon>Bacteria</taxon>
        <taxon>Pseudomonadati</taxon>
        <taxon>Bacteroidota</taxon>
        <taxon>Cytophagia</taxon>
        <taxon>Cytophagales</taxon>
        <taxon>Leadbetterellaceae</taxon>
        <taxon>Emticicia</taxon>
    </lineage>
</organism>
<dbReference type="Pfam" id="PF01569">
    <property type="entry name" value="PAP2"/>
    <property type="match status" value="1"/>
</dbReference>
<evidence type="ECO:0000313" key="2">
    <source>
        <dbReference type="EMBL" id="CAH0997835.1"/>
    </source>
</evidence>
<dbReference type="PANTHER" id="PTHR34599">
    <property type="entry name" value="PEROXIDASE-RELATED"/>
    <property type="match status" value="1"/>
</dbReference>
<dbReference type="EMBL" id="CAKLPY010000007">
    <property type="protein sequence ID" value="CAH0997835.1"/>
    <property type="molecule type" value="Genomic_DNA"/>
</dbReference>
<name>A0ABN8F370_9BACT</name>
<dbReference type="CDD" id="cd03398">
    <property type="entry name" value="PAP2_haloperoxidase"/>
    <property type="match status" value="1"/>
</dbReference>
<feature type="domain" description="Phosphatidic acid phosphatase type 2/haloperoxidase" evidence="1">
    <location>
        <begin position="321"/>
        <end position="443"/>
    </location>
</feature>
<comment type="caution">
    <text evidence="2">The sequence shown here is derived from an EMBL/GenBank/DDBJ whole genome shotgun (WGS) entry which is preliminary data.</text>
</comment>
<evidence type="ECO:0000313" key="3">
    <source>
        <dbReference type="Proteomes" id="UP000837932"/>
    </source>
</evidence>
<dbReference type="Proteomes" id="UP000837932">
    <property type="component" value="Unassembled WGS sequence"/>
</dbReference>
<proteinExistence type="predicted"/>
<dbReference type="InterPro" id="IPR036938">
    <property type="entry name" value="PAP2/HPO_sf"/>
</dbReference>
<dbReference type="PANTHER" id="PTHR34599:SF1">
    <property type="entry name" value="PHOSPHATIDIC ACID PHOSPHATASE TYPE 2_HALOPEROXIDASE DOMAIN-CONTAINING PROTEIN"/>
    <property type="match status" value="1"/>
</dbReference>
<protein>
    <recommendedName>
        <fullName evidence="1">Phosphatidic acid phosphatase type 2/haloperoxidase domain-containing protein</fullName>
    </recommendedName>
</protein>
<accession>A0ABN8F370</accession>
<dbReference type="SUPFAM" id="SSF48317">
    <property type="entry name" value="Acid phosphatase/Vanadium-dependent haloperoxidase"/>
    <property type="match status" value="1"/>
</dbReference>
<sequence>MQFRLLQHKMTYFIAIVLMAVSSLLCYGFEGKSDAKVVAENHISAEVAVKWGQMTVRIMKATPNGSPTYGSRAVGYMGLVMYESVVEGALKCKSMEGQLAGLMNLPKTDKTKKYNWILSLNAGQAYMLKRLYEQTDKVNIASIDSLENAINQSQVATTSLEVKEHSVQYGRAIAEAIFEWSKTDGGFEGYKKNFDSTYTLPVGNGYWKAPPKGQSPVALPLHPYWGKNRTFAPANGALPVPKMIAFDYRKDSQYYAQMYEVYTKRKTLTQEEKEIANWWGDDPSQTFSPPGHSYNLATIAIKTAKPDLFKAAETYAKIGMAVADAFINCWKCKYTYHAERPFFFIYYNMSTMWDLFWPEPPFPAFYSGHAGQAAAAAMVLTDLYGSSFKFTDDSHVGRPKDEERLVEFKARHFNSFWESALESANSRLYGGIHTCQDNEVGLAEGKKIGQNINTLAWRR</sequence>
<gene>
    <name evidence="2" type="ORF">EMA8858_03969</name>
</gene>
<dbReference type="InterPro" id="IPR000326">
    <property type="entry name" value="PAP2/HPO"/>
</dbReference>
<evidence type="ECO:0000259" key="1">
    <source>
        <dbReference type="Pfam" id="PF01569"/>
    </source>
</evidence>
<dbReference type="Gene3D" id="1.10.606.20">
    <property type="match status" value="1"/>
</dbReference>
<reference evidence="2" key="1">
    <citation type="submission" date="2021-12" db="EMBL/GenBank/DDBJ databases">
        <authorList>
            <person name="Rodrigo-Torres L."/>
            <person name="Arahal R. D."/>
            <person name="Lucena T."/>
        </authorList>
    </citation>
    <scope>NUCLEOTIDE SEQUENCE</scope>
    <source>
        <strain evidence="2">CECT 8858</strain>
    </source>
</reference>
<dbReference type="InterPro" id="IPR052559">
    <property type="entry name" value="V-haloperoxidase"/>
</dbReference>
<keyword evidence="3" id="KW-1185">Reference proteome</keyword>